<dbReference type="InterPro" id="IPR036691">
    <property type="entry name" value="Endo/exonu/phosph_ase_sf"/>
</dbReference>
<dbReference type="InterPro" id="IPR000477">
    <property type="entry name" value="RT_dom"/>
</dbReference>
<dbReference type="InterPro" id="IPR044730">
    <property type="entry name" value="RNase_H-like_dom_plant"/>
</dbReference>
<feature type="compositionally biased region" description="Basic residues" evidence="1">
    <location>
        <begin position="817"/>
        <end position="829"/>
    </location>
</feature>
<reference evidence="3" key="2">
    <citation type="submission" date="2021-03" db="UniProtKB">
        <authorList>
            <consortium name="EnsemblPlants"/>
        </authorList>
    </citation>
    <scope>IDENTIFICATION</scope>
</reference>
<dbReference type="Gene3D" id="3.30.420.10">
    <property type="entry name" value="Ribonuclease H-like superfamily/Ribonuclease H"/>
    <property type="match status" value="2"/>
</dbReference>
<dbReference type="InterPro" id="IPR002156">
    <property type="entry name" value="RNaseH_domain"/>
</dbReference>
<dbReference type="InterPro" id="IPR026960">
    <property type="entry name" value="RVT-Znf"/>
</dbReference>
<dbReference type="Gramene" id="evm.model.03.1001">
    <property type="protein sequence ID" value="cds.evm.model.03.1001"/>
    <property type="gene ID" value="evm.TU.03.1001"/>
</dbReference>
<evidence type="ECO:0000313" key="4">
    <source>
        <dbReference type="Proteomes" id="UP000596661"/>
    </source>
</evidence>
<dbReference type="SUPFAM" id="SSF56219">
    <property type="entry name" value="DNase I-like"/>
    <property type="match status" value="1"/>
</dbReference>
<dbReference type="Pfam" id="PF13456">
    <property type="entry name" value="RVT_3"/>
    <property type="match status" value="2"/>
</dbReference>
<feature type="compositionally biased region" description="Polar residues" evidence="1">
    <location>
        <begin position="714"/>
        <end position="725"/>
    </location>
</feature>
<feature type="compositionally biased region" description="Basic and acidic residues" evidence="1">
    <location>
        <begin position="782"/>
        <end position="796"/>
    </location>
</feature>
<dbReference type="CDD" id="cd01650">
    <property type="entry name" value="RT_nLTR_like"/>
    <property type="match status" value="2"/>
</dbReference>
<dbReference type="PROSITE" id="PS50878">
    <property type="entry name" value="RT_POL"/>
    <property type="match status" value="1"/>
</dbReference>
<proteinExistence type="predicted"/>
<name>A0A803P3K3_CANSA</name>
<dbReference type="InterPro" id="IPR012337">
    <property type="entry name" value="RNaseH-like_sf"/>
</dbReference>
<dbReference type="PANTHER" id="PTHR31635:SF196">
    <property type="entry name" value="REVERSE TRANSCRIPTASE DOMAIN-CONTAINING PROTEIN-RELATED"/>
    <property type="match status" value="1"/>
</dbReference>
<dbReference type="Pfam" id="PF14111">
    <property type="entry name" value="DUF4283"/>
    <property type="match status" value="1"/>
</dbReference>
<dbReference type="GO" id="GO:0003676">
    <property type="term" value="F:nucleic acid binding"/>
    <property type="evidence" value="ECO:0007669"/>
    <property type="project" value="InterPro"/>
</dbReference>
<dbReference type="InterPro" id="IPR025558">
    <property type="entry name" value="DUF4283"/>
</dbReference>
<keyword evidence="4" id="KW-1185">Reference proteome</keyword>
<reference evidence="3" key="1">
    <citation type="submission" date="2018-11" db="EMBL/GenBank/DDBJ databases">
        <authorList>
            <person name="Grassa J C."/>
        </authorList>
    </citation>
    <scope>NUCLEOTIDE SEQUENCE [LARGE SCALE GENOMIC DNA]</scope>
</reference>
<evidence type="ECO:0000256" key="1">
    <source>
        <dbReference type="SAM" id="MobiDB-lite"/>
    </source>
</evidence>
<accession>A0A803P3K3</accession>
<feature type="compositionally biased region" description="Polar residues" evidence="1">
    <location>
        <begin position="578"/>
        <end position="588"/>
    </location>
</feature>
<dbReference type="Pfam" id="PF00078">
    <property type="entry name" value="RVT_1"/>
    <property type="match status" value="2"/>
</dbReference>
<dbReference type="InterPro" id="IPR036397">
    <property type="entry name" value="RNaseH_sf"/>
</dbReference>
<dbReference type="Pfam" id="PF03134">
    <property type="entry name" value="TB2_DP1_HVA22"/>
    <property type="match status" value="1"/>
</dbReference>
<dbReference type="EnsemblPlants" id="evm.model.03.1001">
    <property type="protein sequence ID" value="cds.evm.model.03.1001"/>
    <property type="gene ID" value="evm.TU.03.1001"/>
</dbReference>
<evidence type="ECO:0000259" key="2">
    <source>
        <dbReference type="PROSITE" id="PS50878"/>
    </source>
</evidence>
<feature type="compositionally biased region" description="Basic and acidic residues" evidence="1">
    <location>
        <begin position="726"/>
        <end position="743"/>
    </location>
</feature>
<feature type="domain" description="Reverse transcriptase" evidence="2">
    <location>
        <begin position="1148"/>
        <end position="1429"/>
    </location>
</feature>
<organism evidence="3 4">
    <name type="scientific">Cannabis sativa</name>
    <name type="common">Hemp</name>
    <name type="synonym">Marijuana</name>
    <dbReference type="NCBI Taxonomy" id="3483"/>
    <lineage>
        <taxon>Eukaryota</taxon>
        <taxon>Viridiplantae</taxon>
        <taxon>Streptophyta</taxon>
        <taxon>Embryophyta</taxon>
        <taxon>Tracheophyta</taxon>
        <taxon>Spermatophyta</taxon>
        <taxon>Magnoliopsida</taxon>
        <taxon>eudicotyledons</taxon>
        <taxon>Gunneridae</taxon>
        <taxon>Pentapetalae</taxon>
        <taxon>rosids</taxon>
        <taxon>fabids</taxon>
        <taxon>Rosales</taxon>
        <taxon>Cannabaceae</taxon>
        <taxon>Cannabis</taxon>
    </lineage>
</organism>
<dbReference type="CDD" id="cd06222">
    <property type="entry name" value="RNase_H_like"/>
    <property type="match status" value="2"/>
</dbReference>
<dbReference type="GO" id="GO:0004523">
    <property type="term" value="F:RNA-DNA hybrid ribonuclease activity"/>
    <property type="evidence" value="ECO:0007669"/>
    <property type="project" value="InterPro"/>
</dbReference>
<dbReference type="SUPFAM" id="SSF53098">
    <property type="entry name" value="Ribonuclease H-like"/>
    <property type="match status" value="2"/>
</dbReference>
<feature type="region of interest" description="Disordered" evidence="1">
    <location>
        <begin position="543"/>
        <end position="626"/>
    </location>
</feature>
<sequence length="2155" mass="244116">MYQTNIVLILKKKHVATMSDLQPISLSNVLCKVILKVLANRLKKVLPGVIFENQSAFIPGRLISNNIMIAFEVMHYLKCKCKGKTGYMMLKLDLSKAYDRIEWGFLKAIMLYMGFHGRWVDLMLATFMNVEYKVVHGEVLSRGQPTMFEEALMIFAPSNRFEPLPALLCNYSSGEQWTTPNIGFVKVNVDGALFAASQSFGVRGLTRGADGRLIEVFCLHKAGCVHPNMVEAIGVKEALSWVKKKGWQHTIVETDSLVVVQALERNVEMQSIFGSTIAYCLKLIKSMELTSWKSLEICSNAHCCRITVSTITTFTLPCFFCCTGQLLMDPSRVCDLFQDSVQITQDDITFALNPGEIDEPQEENKVLLGKIISRYRLGKATIQGSLKMSWSAIKGWKWKELDDGIIQFTFANRNDAMNVLNRRPWFVCGALLVIMPWPSWLSPAEDWVLQKQLGNDPILRNQFKVHRAIQNGDSAEIRECCRQYPTKKRIVSDDEEAIETAEPNMVITQIPLVYLPSIGEFAPYGNNSKTVSILDLQQAATEDTMDTTNGASSSNMVEGNGIENNTEKILKMKRTGKTKTSISGATNKDNSKAPLNKPRISNSQPEDLAEAGESPTNKQTSDFDMGPSKLAYNPLLGTRTQLIDWPSNECWADPKARELIFGSLTVDKYYREPTLINPILDIEDFRVQEHSQGPRKRKASDDLLINPSPVKGFNSYTNNTPPSLSKDNHSEPETRDNPTEKNAHTVQQRLGLDTEMDSPPTSFSPGTCVEQGSSSRCRSRGGRSEKAPIVHDEPVEKKRRGRPPKNHPNLSATPKSFKGRRQTKNQYGRKARERVGLIDLGFQGPRFTWAKGGGTSNPGGAMKRARVDIGLASPEWRILFPNAVINHLSASGSDHRPLLLDTLGGSNCKSRLFKYENMWARDPRSFWIVKEAWVKRQHSNPMLNFFRKVKATTKKLQQWNKLQFQNVHRQVQNAQAHLQDIEIKNPDDYHAMELASQQLTEALKREEIHWKQKSRVQWLHEGDMCSKFFIASTTVRRRRNYIQCIKNNSGEDWIRDDKEIAKCFIDKFRELFKKQQCSHPSFQQESFSTIVTIHDNATLNVIPTMEEISATLFKMGKDKAAGQDGLPPSFYAHHWDTVQNDLFEMVSHFFTHTELPKYINDTAIVLVPKKDFPAMVNDYRPIALCNVAYKVISKFIATRLRNILHKIVSPNQAAFVKGRHISENTMIAREIVHSMKRKRGKKGFKLIKLDLEKAYDKMDWKFIIKVLNQFGFTSPFTDLIKACISVEEIKLLLNGSIVGKFSPGRGLRQGDPLSPSLFIIAAETLSRLLFEKEKLGLLKGFKVARNGTAINHLMFADDIILFGEASIREAKAFLDCLQTYCSWSGQSVSAQKSAIYFSQGVSRRKTQAISQLLGMKQMGRNATYLGLPLFKSSKRTNDTKGIIDKTLKRVQGWKARLLSSVGKTCLVKSVGSTLSNYVASSDVIPVSVANKIDKILRDFWWGDTEERRRLHTVAWEKLCSPKVVGGLGFQSTEAMNKYIKNENFMEVEAKSSDSVLWKAILEIRPLLWKGVCRKIGDGNSTSIWFYPWGPGEATQPIPTRNATDGISLVSNFISNNQWNRALIRSWFCNEDAKRILNISLPNSPREDGWLWMLEPNGMFSVKSAYRIVKNMQERTDSDEKWRIVWGAKIHNRLKIFWWKILSHSLLTKEKLAHIFPGIDTTCPLCSAASENSLHLLWDCDFARGIWFGCNWQMRTSTIVYNPQHRQGIQQLDSFLGGAAIIFANIWRVRQIFHDEDNRIVKIVTFLLNYCDPLPGELHAISKGAETAISLGYKDVIFLSDSAAAIDAIRTARSDCKKLHHNSRELISSFLSATGSLCNWETHWTSRRHNGVAHALAKWANQNNHFGTFALSDFDGSLPCNLGLQMAIFFWSIRSESVDKTQTKIRIEKPEMGSGAGSFLKVILKNFDVLAGPVVSLVYPLYASVRAIETKSPIDDQQWLTYWVLYSLITLTELTFAKVIEWIPIWSYAKLIVTCWLVIPYFSGAAYVYEHFVRPFFVNPHTINIWYVPRKKDVFSKPDDILTAAEKYIEENGPDAFEKIIHRSCGQKWRPPRASTSFFGGKATMAFVEFQITSSEVPVAPFAVQSSSKACWSKIF</sequence>
<evidence type="ECO:0000313" key="3">
    <source>
        <dbReference type="EnsemblPlants" id="cds.evm.model.03.1001"/>
    </source>
</evidence>
<dbReference type="InterPro" id="IPR043502">
    <property type="entry name" value="DNA/RNA_pol_sf"/>
</dbReference>
<protein>
    <recommendedName>
        <fullName evidence="2">Reverse transcriptase domain-containing protein</fullName>
    </recommendedName>
</protein>
<feature type="compositionally biased region" description="Polar residues" evidence="1">
    <location>
        <begin position="543"/>
        <end position="557"/>
    </location>
</feature>
<dbReference type="InterPro" id="IPR004345">
    <property type="entry name" value="TB2_DP1_HVA22"/>
</dbReference>
<dbReference type="SUPFAM" id="SSF56672">
    <property type="entry name" value="DNA/RNA polymerases"/>
    <property type="match status" value="1"/>
</dbReference>
<dbReference type="EMBL" id="UZAU01000279">
    <property type="status" value="NOT_ANNOTATED_CDS"/>
    <property type="molecule type" value="Genomic_DNA"/>
</dbReference>
<feature type="region of interest" description="Disordered" evidence="1">
    <location>
        <begin position="691"/>
        <end position="829"/>
    </location>
</feature>
<dbReference type="PANTHER" id="PTHR31635">
    <property type="entry name" value="REVERSE TRANSCRIPTASE DOMAIN-CONTAINING PROTEIN-RELATED"/>
    <property type="match status" value="1"/>
</dbReference>
<dbReference type="Pfam" id="PF13966">
    <property type="entry name" value="zf-RVT"/>
    <property type="match status" value="1"/>
</dbReference>
<dbReference type="Proteomes" id="UP000596661">
    <property type="component" value="Chromosome 3"/>
</dbReference>